<evidence type="ECO:0000256" key="1">
    <source>
        <dbReference type="ARBA" id="ARBA00004200"/>
    </source>
</evidence>
<evidence type="ECO:0000256" key="16">
    <source>
        <dbReference type="ARBA" id="ARBA00049117"/>
    </source>
</evidence>
<evidence type="ECO:0000256" key="8">
    <source>
        <dbReference type="ARBA" id="ARBA00022801"/>
    </source>
</evidence>
<comment type="catalytic activity">
    <reaction evidence="15">
        <text>ATP + H2O = ADP + phosphate + H(+)</text>
        <dbReference type="Rhea" id="RHEA:13065"/>
        <dbReference type="ChEBI" id="CHEBI:15377"/>
        <dbReference type="ChEBI" id="CHEBI:15378"/>
        <dbReference type="ChEBI" id="CHEBI:30616"/>
        <dbReference type="ChEBI" id="CHEBI:43474"/>
        <dbReference type="ChEBI" id="CHEBI:456216"/>
    </reaction>
    <physiologicalReaction direction="left-to-right" evidence="15">
        <dbReference type="Rhea" id="RHEA:13066"/>
    </physiologicalReaction>
</comment>
<dbReference type="AlphaFoldDB" id="A0A662YTM5"/>
<dbReference type="FunFam" id="1.10.238.10:FF:000021">
    <property type="entry name" value="Mitochondrial Rho GTPase"/>
    <property type="match status" value="1"/>
</dbReference>
<dbReference type="PROSITE" id="PS51419">
    <property type="entry name" value="RAB"/>
    <property type="match status" value="1"/>
</dbReference>
<evidence type="ECO:0000256" key="11">
    <source>
        <dbReference type="ARBA" id="ARBA00023128"/>
    </source>
</evidence>
<dbReference type="SMART" id="SM00173">
    <property type="entry name" value="RAS"/>
    <property type="match status" value="1"/>
</dbReference>
<dbReference type="CDD" id="cd01893">
    <property type="entry name" value="Miro1"/>
    <property type="match status" value="1"/>
</dbReference>
<accession>A0A662YTM5</accession>
<comment type="catalytic activity">
    <reaction evidence="14">
        <text>UTP + H2O = UDP + phosphate + H(+)</text>
        <dbReference type="Rhea" id="RHEA:64900"/>
        <dbReference type="ChEBI" id="CHEBI:15377"/>
        <dbReference type="ChEBI" id="CHEBI:15378"/>
        <dbReference type="ChEBI" id="CHEBI:43474"/>
        <dbReference type="ChEBI" id="CHEBI:46398"/>
        <dbReference type="ChEBI" id="CHEBI:58223"/>
    </reaction>
    <physiologicalReaction direction="left-to-right" evidence="14">
        <dbReference type="Rhea" id="RHEA:64901"/>
    </physiologicalReaction>
</comment>
<organism evidence="21 22">
    <name type="scientific">Acipenser ruthenus</name>
    <name type="common">Sterlet sturgeon</name>
    <dbReference type="NCBI Taxonomy" id="7906"/>
    <lineage>
        <taxon>Eukaryota</taxon>
        <taxon>Metazoa</taxon>
        <taxon>Chordata</taxon>
        <taxon>Craniata</taxon>
        <taxon>Vertebrata</taxon>
        <taxon>Euteleostomi</taxon>
        <taxon>Actinopterygii</taxon>
        <taxon>Chondrostei</taxon>
        <taxon>Acipenseriformes</taxon>
        <taxon>Acipenseridae</taxon>
        <taxon>Acipenser</taxon>
    </lineage>
</organism>
<feature type="transmembrane region" description="Helical" evidence="18">
    <location>
        <begin position="603"/>
        <end position="625"/>
    </location>
</feature>
<dbReference type="PRINTS" id="PR00449">
    <property type="entry name" value="RASTRNSFRMNG"/>
</dbReference>
<evidence type="ECO:0000256" key="18">
    <source>
        <dbReference type="SAM" id="Phobius"/>
    </source>
</evidence>
<dbReference type="Gene3D" id="1.10.238.10">
    <property type="entry name" value="EF-hand"/>
    <property type="match status" value="2"/>
</dbReference>
<dbReference type="Pfam" id="PF00071">
    <property type="entry name" value="Ras"/>
    <property type="match status" value="1"/>
</dbReference>
<feature type="domain" description="Miro" evidence="20">
    <location>
        <begin position="2"/>
        <end position="168"/>
    </location>
</feature>
<keyword evidence="5" id="KW-0677">Repeat</keyword>
<dbReference type="PROSITE" id="PS51423">
    <property type="entry name" value="MIRO"/>
    <property type="match status" value="1"/>
</dbReference>
<dbReference type="Proteomes" id="UP000289886">
    <property type="component" value="Unassembled WGS sequence"/>
</dbReference>
<dbReference type="PROSITE" id="PS00018">
    <property type="entry name" value="EF_HAND_1"/>
    <property type="match status" value="1"/>
</dbReference>
<dbReference type="Gene3D" id="3.40.50.300">
    <property type="entry name" value="P-loop containing nucleotide triphosphate hydrolases"/>
    <property type="match status" value="2"/>
</dbReference>
<evidence type="ECO:0000259" key="20">
    <source>
        <dbReference type="PROSITE" id="PS51423"/>
    </source>
</evidence>
<comment type="function">
    <text evidence="17">Atypical mitochondrial nucleoside-triphosphatase (NTPase) involved in mitochondrial trafficking. Probably involved in control of anterograde transport of mitochondria and their subcellular distribution. Can hydrolyze GTP, ATP and UTP.</text>
</comment>
<keyword evidence="10 18" id="KW-1133">Transmembrane helix</keyword>
<evidence type="ECO:0000256" key="5">
    <source>
        <dbReference type="ARBA" id="ARBA00022737"/>
    </source>
</evidence>
<evidence type="ECO:0000313" key="22">
    <source>
        <dbReference type="Proteomes" id="UP000289886"/>
    </source>
</evidence>
<dbReference type="InterPro" id="IPR020860">
    <property type="entry name" value="MIRO_dom"/>
</dbReference>
<dbReference type="EMBL" id="SCEB01000269">
    <property type="protein sequence ID" value="RXM99937.1"/>
    <property type="molecule type" value="Genomic_DNA"/>
</dbReference>
<dbReference type="PANTHER" id="PTHR46819">
    <property type="entry name" value="EF-HAND CALCIUM-BINDING DOMAIN-CONTAINING PROTEIN 7"/>
    <property type="match status" value="1"/>
</dbReference>
<dbReference type="GO" id="GO:0016887">
    <property type="term" value="F:ATP hydrolysis activity"/>
    <property type="evidence" value="ECO:0007669"/>
    <property type="project" value="RHEA"/>
</dbReference>
<dbReference type="Pfam" id="PF08356">
    <property type="entry name" value="EF_assoc_2"/>
    <property type="match status" value="1"/>
</dbReference>
<keyword evidence="6 17" id="KW-0547">Nucleotide-binding</keyword>
<evidence type="ECO:0000256" key="15">
    <source>
        <dbReference type="ARBA" id="ARBA00048778"/>
    </source>
</evidence>
<evidence type="ECO:0000256" key="14">
    <source>
        <dbReference type="ARBA" id="ARBA00047358"/>
    </source>
</evidence>
<evidence type="ECO:0000256" key="10">
    <source>
        <dbReference type="ARBA" id="ARBA00022989"/>
    </source>
</evidence>
<dbReference type="InterPro" id="IPR002048">
    <property type="entry name" value="EF_hand_dom"/>
</dbReference>
<evidence type="ECO:0000256" key="7">
    <source>
        <dbReference type="ARBA" id="ARBA00022787"/>
    </source>
</evidence>
<keyword evidence="13 17" id="KW-0472">Membrane</keyword>
<proteinExistence type="inferred from homology"/>
<dbReference type="InterPro" id="IPR013567">
    <property type="entry name" value="EF_hand_assoc_2"/>
</dbReference>
<dbReference type="GO" id="GO:0007005">
    <property type="term" value="P:mitochondrion organization"/>
    <property type="evidence" value="ECO:0007669"/>
    <property type="project" value="InterPro"/>
</dbReference>
<gene>
    <name evidence="21" type="ORF">EOD39_10540</name>
</gene>
<dbReference type="PIRSF" id="PIRSF037488">
    <property type="entry name" value="Mt_Rho_GTPase"/>
    <property type="match status" value="1"/>
</dbReference>
<dbReference type="FunFam" id="1.10.238.10:FF:000011">
    <property type="entry name" value="Mitochondrial Rho GTPase"/>
    <property type="match status" value="1"/>
</dbReference>
<comment type="similarity">
    <text evidence="2 17">Belongs to the mitochondrial Rho GTPase family.</text>
</comment>
<keyword evidence="8 17" id="KW-0378">Hydrolase</keyword>
<dbReference type="NCBIfam" id="TIGR00231">
    <property type="entry name" value="small_GTP"/>
    <property type="match status" value="1"/>
</dbReference>
<keyword evidence="12 17" id="KW-0342">GTP-binding</keyword>
<sequence length="629" mass="71277">MRKDVRILLVGEPRVGKTSLIMSLVSEEFPDEVPPRAEEITIPADVTPERVPTHIVDYSETEQTDEQLYQEISKANVICIVYAVNNKNSIEKVTSQWIPLINDRTDKDSRVPLILVGNKSDLVEHSSMETILPIMNQYTEIETCVECSAKNLKNISELFYYAQKAVLHPTGPLYCPEEKEMKPACIKALTRIFKITDQDNDGILNDAELNFFQRACFNTPLAPQALEDVKNVVRKNVSDGVFDNGLTLKGFLFLHTLFIQRGRHETTWTVLRRFGYDDDLELTQDYLFPPLKIPPDCTTELNHNAYLFLQSVFDKHDLDRDCGLSPDELKDLFKVFPYMPWGPDVHNTVCTNDRGWITYQGYLSQWTLTTYLDVQRCLEYMGYLGYSIISEQESQAAAVTVTRDKKIDLQKKQTQRNVFRCNVIGMKGCGKSAFLQAFLGRNLMRQRQIREDHKSFYAINTTYVYGQEKYLLQHFMDSKTPCMIVAAKSDLHEVKQDCSPSPSDFCRKHKMPPPQPFTCNTVDVPSKDIYIKLTTMAMYPASVPSESPAPVGKPSPPPLLCVSAATPGYAACAPATGLTTSLVSHPSFPLRHVMQADLKSSTFWLRASVGATMFAVLGFAMYRALLKQR</sequence>
<evidence type="ECO:0000256" key="12">
    <source>
        <dbReference type="ARBA" id="ARBA00023134"/>
    </source>
</evidence>
<dbReference type="PANTHER" id="PTHR46819:SF1">
    <property type="entry name" value="EF-HAND CALCIUM-BINDING DOMAIN-CONTAINING PROTEIN 7"/>
    <property type="match status" value="1"/>
</dbReference>
<dbReference type="InterPro" id="IPR052266">
    <property type="entry name" value="Miro-EF-hand_domain"/>
</dbReference>
<dbReference type="InterPro" id="IPR027417">
    <property type="entry name" value="P-loop_NTPase"/>
</dbReference>
<dbReference type="InterPro" id="IPR013566">
    <property type="entry name" value="EF_hand_assoc_1"/>
</dbReference>
<dbReference type="SUPFAM" id="SSF52540">
    <property type="entry name" value="P-loop containing nucleoside triphosphate hydrolases"/>
    <property type="match status" value="2"/>
</dbReference>
<dbReference type="InterPro" id="IPR018247">
    <property type="entry name" value="EF_Hand_1_Ca_BS"/>
</dbReference>
<dbReference type="SMART" id="SM00054">
    <property type="entry name" value="EFh"/>
    <property type="match status" value="2"/>
</dbReference>
<protein>
    <recommendedName>
        <fullName evidence="17">Mitochondrial Rho GTPase</fullName>
        <ecNumber evidence="17">3.6.5.-</ecNumber>
    </recommendedName>
</protein>
<evidence type="ECO:0000256" key="4">
    <source>
        <dbReference type="ARBA" id="ARBA00022723"/>
    </source>
</evidence>
<name>A0A662YTM5_ACIRT</name>
<comment type="catalytic activity">
    <reaction evidence="16">
        <text>GTP + H2O = GDP + phosphate + H(+)</text>
        <dbReference type="Rhea" id="RHEA:19669"/>
        <dbReference type="ChEBI" id="CHEBI:15377"/>
        <dbReference type="ChEBI" id="CHEBI:15378"/>
        <dbReference type="ChEBI" id="CHEBI:37565"/>
        <dbReference type="ChEBI" id="CHEBI:43474"/>
        <dbReference type="ChEBI" id="CHEBI:58189"/>
    </reaction>
    <physiologicalReaction direction="left-to-right" evidence="16">
        <dbReference type="Rhea" id="RHEA:19670"/>
    </physiologicalReaction>
</comment>
<keyword evidence="9 17" id="KW-0106">Calcium</keyword>
<evidence type="ECO:0000256" key="17">
    <source>
        <dbReference type="PIRNR" id="PIRNR037488"/>
    </source>
</evidence>
<keyword evidence="22" id="KW-1185">Reference proteome</keyword>
<dbReference type="GO" id="GO:0003924">
    <property type="term" value="F:GTPase activity"/>
    <property type="evidence" value="ECO:0007669"/>
    <property type="project" value="InterPro"/>
</dbReference>
<reference evidence="21 22" key="1">
    <citation type="submission" date="2019-01" db="EMBL/GenBank/DDBJ databases">
        <title>Draft Genome and Complete Hox-Cluster Characterization of the Sterlet Sturgeon (Acipenser ruthenus).</title>
        <authorList>
            <person name="Wei Q."/>
        </authorList>
    </citation>
    <scope>NUCLEOTIDE SEQUENCE [LARGE SCALE GENOMIC DNA]</scope>
    <source>
        <strain evidence="21">WHYD16114868_AA</strain>
        <tissue evidence="21">Blood</tissue>
    </source>
</reference>
<dbReference type="EC" id="3.6.5.-" evidence="17"/>
<dbReference type="PROSITE" id="PS51421">
    <property type="entry name" value="RAS"/>
    <property type="match status" value="1"/>
</dbReference>
<dbReference type="PROSITE" id="PS50222">
    <property type="entry name" value="EF_HAND_2"/>
    <property type="match status" value="1"/>
</dbReference>
<evidence type="ECO:0000256" key="3">
    <source>
        <dbReference type="ARBA" id="ARBA00022692"/>
    </source>
</evidence>
<evidence type="ECO:0000256" key="9">
    <source>
        <dbReference type="ARBA" id="ARBA00022837"/>
    </source>
</evidence>
<comment type="caution">
    <text evidence="21">The sequence shown here is derived from an EMBL/GenBank/DDBJ whole genome shotgun (WGS) entry which is preliminary data.</text>
</comment>
<evidence type="ECO:0000313" key="21">
    <source>
        <dbReference type="EMBL" id="RXM99937.1"/>
    </source>
</evidence>
<comment type="subcellular location">
    <subcellularLocation>
        <location evidence="1 17">Mitochondrion outer membrane</location>
        <topology evidence="1 17">Single-pass type IV membrane protein</topology>
    </subcellularLocation>
</comment>
<evidence type="ECO:0000256" key="6">
    <source>
        <dbReference type="ARBA" id="ARBA00022741"/>
    </source>
</evidence>
<evidence type="ECO:0000259" key="19">
    <source>
        <dbReference type="PROSITE" id="PS50222"/>
    </source>
</evidence>
<dbReference type="InterPro" id="IPR001806">
    <property type="entry name" value="Small_GTPase"/>
</dbReference>
<keyword evidence="7 17" id="KW-1000">Mitochondrion outer membrane</keyword>
<dbReference type="SMART" id="SM00175">
    <property type="entry name" value="RAB"/>
    <property type="match status" value="1"/>
</dbReference>
<evidence type="ECO:0000256" key="13">
    <source>
        <dbReference type="ARBA" id="ARBA00023136"/>
    </source>
</evidence>
<evidence type="ECO:0000256" key="2">
    <source>
        <dbReference type="ARBA" id="ARBA00007981"/>
    </source>
</evidence>
<dbReference type="Pfam" id="PF08355">
    <property type="entry name" value="EF_assoc_1"/>
    <property type="match status" value="1"/>
</dbReference>
<dbReference type="SMART" id="SM00174">
    <property type="entry name" value="RHO"/>
    <property type="match status" value="1"/>
</dbReference>
<dbReference type="GO" id="GO:0005741">
    <property type="term" value="C:mitochondrial outer membrane"/>
    <property type="evidence" value="ECO:0007669"/>
    <property type="project" value="UniProtKB-SubCell"/>
</dbReference>
<keyword evidence="11 17" id="KW-0496">Mitochondrion</keyword>
<keyword evidence="4" id="KW-0479">Metal-binding</keyword>
<dbReference type="InterPro" id="IPR005225">
    <property type="entry name" value="Small_GTP-bd"/>
</dbReference>
<feature type="domain" description="EF-hand" evidence="19">
    <location>
        <begin position="304"/>
        <end position="339"/>
    </location>
</feature>
<dbReference type="GO" id="GO:0005525">
    <property type="term" value="F:GTP binding"/>
    <property type="evidence" value="ECO:0007669"/>
    <property type="project" value="UniProtKB-KW"/>
</dbReference>
<dbReference type="FunFam" id="3.40.50.300:FF:000170">
    <property type="entry name" value="Mitochondrial Rho GTPase"/>
    <property type="match status" value="1"/>
</dbReference>
<dbReference type="SUPFAM" id="SSF47473">
    <property type="entry name" value="EF-hand"/>
    <property type="match status" value="1"/>
</dbReference>
<dbReference type="InterPro" id="IPR011992">
    <property type="entry name" value="EF-hand-dom_pair"/>
</dbReference>
<dbReference type="GO" id="GO:0005509">
    <property type="term" value="F:calcium ion binding"/>
    <property type="evidence" value="ECO:0007669"/>
    <property type="project" value="InterPro"/>
</dbReference>
<dbReference type="InterPro" id="IPR021181">
    <property type="entry name" value="Miro"/>
</dbReference>
<keyword evidence="3 18" id="KW-0812">Transmembrane</keyword>